<feature type="domain" description="Leucine-rich repeat-containing N-terminal plant-type" evidence="11">
    <location>
        <begin position="303"/>
        <end position="331"/>
    </location>
</feature>
<evidence type="ECO:0000256" key="4">
    <source>
        <dbReference type="ARBA" id="ARBA00022692"/>
    </source>
</evidence>
<dbReference type="Pfam" id="PF08263">
    <property type="entry name" value="LRRNT_2"/>
    <property type="match status" value="1"/>
</dbReference>
<evidence type="ECO:0000256" key="3">
    <source>
        <dbReference type="ARBA" id="ARBA00022614"/>
    </source>
</evidence>
<dbReference type="Pfam" id="PF00560">
    <property type="entry name" value="LRR_1"/>
    <property type="match status" value="3"/>
</dbReference>
<accession>A0A6A3A7B1</accession>
<dbReference type="PANTHER" id="PTHR27000">
    <property type="entry name" value="LEUCINE-RICH REPEAT RECEPTOR-LIKE PROTEIN KINASE FAMILY PROTEIN-RELATED"/>
    <property type="match status" value="1"/>
</dbReference>
<protein>
    <submittedName>
        <fullName evidence="12">DRT100 protein</fullName>
    </submittedName>
</protein>
<evidence type="ECO:0000256" key="5">
    <source>
        <dbReference type="ARBA" id="ARBA00022729"/>
    </source>
</evidence>
<evidence type="ECO:0000259" key="11">
    <source>
        <dbReference type="Pfam" id="PF08263"/>
    </source>
</evidence>
<keyword evidence="6" id="KW-0677">Repeat</keyword>
<dbReference type="SUPFAM" id="SSF52058">
    <property type="entry name" value="L domain-like"/>
    <property type="match status" value="1"/>
</dbReference>
<evidence type="ECO:0000313" key="13">
    <source>
        <dbReference type="Proteomes" id="UP000436088"/>
    </source>
</evidence>
<evidence type="ECO:0000256" key="6">
    <source>
        <dbReference type="ARBA" id="ARBA00022737"/>
    </source>
</evidence>
<dbReference type="Gene3D" id="3.80.10.10">
    <property type="entry name" value="Ribonuclease Inhibitor"/>
    <property type="match status" value="1"/>
</dbReference>
<keyword evidence="3" id="KW-0433">Leucine-rich repeat</keyword>
<organism evidence="12 13">
    <name type="scientific">Hibiscus syriacus</name>
    <name type="common">Rose of Sharon</name>
    <dbReference type="NCBI Taxonomy" id="106335"/>
    <lineage>
        <taxon>Eukaryota</taxon>
        <taxon>Viridiplantae</taxon>
        <taxon>Streptophyta</taxon>
        <taxon>Embryophyta</taxon>
        <taxon>Tracheophyta</taxon>
        <taxon>Spermatophyta</taxon>
        <taxon>Magnoliopsida</taxon>
        <taxon>eudicotyledons</taxon>
        <taxon>Gunneridae</taxon>
        <taxon>Pentapetalae</taxon>
        <taxon>rosids</taxon>
        <taxon>malvids</taxon>
        <taxon>Malvales</taxon>
        <taxon>Malvaceae</taxon>
        <taxon>Malvoideae</taxon>
        <taxon>Hibiscus</taxon>
    </lineage>
</organism>
<name>A0A6A3A7B1_HIBSY</name>
<comment type="caution">
    <text evidence="12">The sequence shown here is derived from an EMBL/GenBank/DDBJ whole genome shotgun (WGS) entry which is preliminary data.</text>
</comment>
<dbReference type="InterPro" id="IPR001611">
    <property type="entry name" value="Leu-rich_rpt"/>
</dbReference>
<dbReference type="Proteomes" id="UP000436088">
    <property type="component" value="Unassembled WGS sequence"/>
</dbReference>
<keyword evidence="9" id="KW-0675">Receptor</keyword>
<keyword evidence="4" id="KW-0812">Transmembrane</keyword>
<evidence type="ECO:0000256" key="8">
    <source>
        <dbReference type="ARBA" id="ARBA00023136"/>
    </source>
</evidence>
<dbReference type="InterPro" id="IPR013210">
    <property type="entry name" value="LRR_N_plant-typ"/>
</dbReference>
<dbReference type="PANTHER" id="PTHR27000:SF809">
    <property type="entry name" value="OS05G0170300 PROTEIN"/>
    <property type="match status" value="1"/>
</dbReference>
<dbReference type="FunFam" id="3.80.10.10:FF:000383">
    <property type="entry name" value="Leucine-rich repeat receptor protein kinase EMS1"/>
    <property type="match status" value="1"/>
</dbReference>
<dbReference type="InterPro" id="IPR032675">
    <property type="entry name" value="LRR_dom_sf"/>
</dbReference>
<evidence type="ECO:0000313" key="12">
    <source>
        <dbReference type="EMBL" id="KAE8700270.1"/>
    </source>
</evidence>
<proteinExistence type="predicted"/>
<reference evidence="12" key="1">
    <citation type="submission" date="2019-09" db="EMBL/GenBank/DDBJ databases">
        <title>Draft genome information of white flower Hibiscus syriacus.</title>
        <authorList>
            <person name="Kim Y.-M."/>
        </authorList>
    </citation>
    <scope>NUCLEOTIDE SEQUENCE [LARGE SCALE GENOMIC DNA]</scope>
    <source>
        <strain evidence="12">YM2019G1</strain>
    </source>
</reference>
<evidence type="ECO:0000256" key="1">
    <source>
        <dbReference type="ARBA" id="ARBA00004162"/>
    </source>
</evidence>
<keyword evidence="8" id="KW-0472">Membrane</keyword>
<comment type="subcellular location">
    <subcellularLocation>
        <location evidence="1">Cell membrane</location>
        <topology evidence="1">Single-pass membrane protein</topology>
    </subcellularLocation>
    <subcellularLocation>
        <location evidence="2">Membrane</location>
        <topology evidence="2">Single-pass type I membrane protein</topology>
    </subcellularLocation>
</comment>
<dbReference type="GO" id="GO:0005886">
    <property type="term" value="C:plasma membrane"/>
    <property type="evidence" value="ECO:0007669"/>
    <property type="project" value="UniProtKB-SubCell"/>
</dbReference>
<dbReference type="EMBL" id="VEPZ02001029">
    <property type="protein sequence ID" value="KAE8700270.1"/>
    <property type="molecule type" value="Genomic_DNA"/>
</dbReference>
<keyword evidence="13" id="KW-1185">Reference proteome</keyword>
<keyword evidence="7" id="KW-1133">Transmembrane helix</keyword>
<keyword evidence="5" id="KW-0732">Signal</keyword>
<keyword evidence="10" id="KW-0325">Glycoprotein</keyword>
<sequence>MVVASRLRLRWLLATKIFHETRLNAVVTDSGSVSSGDAPNVVKWLKIARLFRAPISAVRRWIGLKYQYSAPLLETLLLTPLSERLLSEEGSLSQESYNLALSAIKEALKQCASVSNSAGNDDRSNTSVIHADSGVERVNPSVNAYLEKAPDPRITNRKGKQASPAGAANDGFHQMGMSEIRPTPNHNAMPPTQLHNMVPTMFTNVASTHFQNVAAAHMHDSRLRRLLFSYLDFVKIIKQFEYETNSSLVANVTCPDYLLFNEQSKKALQNYHNGRQGATMKSVFTIFSVLVFTIISAVNSCPPSDRAALLAFKAALHEPYLGIFSSWTAPTVAETGTASAATERPTECGHQSPRITIADWKGITGEIPECIIGLPFLRILDLIGYKISGEIPADIGRLKRLTVLNVADDQLTGRIPASLTNLSNLMHLDLRNNKISGPIPSRAGDLSMLSRALLRRNLISGSIPVSLCQIYRLADLDLSMNKISGLIPPCLGKMAVLATLNLDCYMLMASIPATLLKSAIGNLNLSRNALGGNIPDVFGPGSYFTVIDLSHNNIRGPVPRSLSAASYIGHLDLSNNHLCGRIPAGAPFNHLEASSFMCKDCLCGKPLRAC</sequence>
<evidence type="ECO:0000256" key="10">
    <source>
        <dbReference type="ARBA" id="ARBA00023180"/>
    </source>
</evidence>
<evidence type="ECO:0000256" key="9">
    <source>
        <dbReference type="ARBA" id="ARBA00023170"/>
    </source>
</evidence>
<gene>
    <name evidence="12" type="ORF">F3Y22_tig00110557pilonHSYRG00135</name>
</gene>
<dbReference type="AlphaFoldDB" id="A0A6A3A7B1"/>
<evidence type="ECO:0000256" key="2">
    <source>
        <dbReference type="ARBA" id="ARBA00004479"/>
    </source>
</evidence>
<evidence type="ECO:0000256" key="7">
    <source>
        <dbReference type="ARBA" id="ARBA00022989"/>
    </source>
</evidence>